<dbReference type="GO" id="GO:0016758">
    <property type="term" value="F:hexosyltransferase activity"/>
    <property type="evidence" value="ECO:0007669"/>
    <property type="project" value="UniProtKB-ARBA"/>
</dbReference>
<dbReference type="InterPro" id="IPR029044">
    <property type="entry name" value="Nucleotide-diphossugar_trans"/>
</dbReference>
<reference evidence="2 3" key="1">
    <citation type="submission" date="2016-01" db="EMBL/GenBank/DDBJ databases">
        <title>Highly variable Streptococcus oralis are common among viridans streptococci isolated from primates.</title>
        <authorList>
            <person name="Denapaite D."/>
            <person name="Rieger M."/>
            <person name="Koendgen S."/>
            <person name="Brueckner R."/>
            <person name="Ochigava I."/>
            <person name="Kappeler P."/>
            <person name="Maetz-Rensing K."/>
            <person name="Leendertz F."/>
            <person name="Hakenbeck R."/>
        </authorList>
    </citation>
    <scope>NUCLEOTIDE SEQUENCE [LARGE SCALE GENOMIC DNA]</scope>
    <source>
        <strain evidence="2 3">DD08</strain>
    </source>
</reference>
<gene>
    <name evidence="2" type="ORF">SCRDD08_00969</name>
</gene>
<protein>
    <submittedName>
        <fullName evidence="2">Putative CDP-glycosylpolyol phosphate:glycosylpolyol glycosylpolyolphosphotransferase</fullName>
    </submittedName>
</protein>
<dbReference type="STRING" id="45634.SCRDD08_00969"/>
<dbReference type="RefSeq" id="WP_061422659.1">
    <property type="nucleotide sequence ID" value="NZ_KQ969062.1"/>
</dbReference>
<dbReference type="PANTHER" id="PTHR22916">
    <property type="entry name" value="GLYCOSYLTRANSFERASE"/>
    <property type="match status" value="1"/>
</dbReference>
<feature type="domain" description="Glycosyltransferase 2-like" evidence="1">
    <location>
        <begin position="4"/>
        <end position="155"/>
    </location>
</feature>
<name>A0A139N1K3_STRCR</name>
<comment type="caution">
    <text evidence="2">The sequence shown here is derived from an EMBL/GenBank/DDBJ whole genome shotgun (WGS) entry which is preliminary data.</text>
</comment>
<accession>A0A139N1K3</accession>
<evidence type="ECO:0000259" key="1">
    <source>
        <dbReference type="Pfam" id="PF00535"/>
    </source>
</evidence>
<evidence type="ECO:0000313" key="2">
    <source>
        <dbReference type="EMBL" id="KXT69919.1"/>
    </source>
</evidence>
<dbReference type="Gene3D" id="3.90.550.10">
    <property type="entry name" value="Spore Coat Polysaccharide Biosynthesis Protein SpsA, Chain A"/>
    <property type="match status" value="1"/>
</dbReference>
<dbReference type="InterPro" id="IPR001173">
    <property type="entry name" value="Glyco_trans_2-like"/>
</dbReference>
<dbReference type="Proteomes" id="UP000070377">
    <property type="component" value="Unassembled WGS sequence"/>
</dbReference>
<dbReference type="PANTHER" id="PTHR22916:SF3">
    <property type="entry name" value="UDP-GLCNAC:BETAGAL BETA-1,3-N-ACETYLGLUCOSAMINYLTRANSFERASE-LIKE PROTEIN 1"/>
    <property type="match status" value="1"/>
</dbReference>
<organism evidence="2 3">
    <name type="scientific">Streptococcus cristatus</name>
    <dbReference type="NCBI Taxonomy" id="45634"/>
    <lineage>
        <taxon>Bacteria</taxon>
        <taxon>Bacillati</taxon>
        <taxon>Bacillota</taxon>
        <taxon>Bacilli</taxon>
        <taxon>Lactobacillales</taxon>
        <taxon>Streptococcaceae</taxon>
        <taxon>Streptococcus</taxon>
    </lineage>
</organism>
<evidence type="ECO:0000313" key="3">
    <source>
        <dbReference type="Proteomes" id="UP000070377"/>
    </source>
</evidence>
<dbReference type="PATRIC" id="fig|45634.12.peg.1011"/>
<dbReference type="Pfam" id="PF00535">
    <property type="entry name" value="Glycos_transf_2"/>
    <property type="match status" value="1"/>
</dbReference>
<keyword evidence="2" id="KW-0808">Transferase</keyword>
<sequence length="315" mass="36513">MKFSIIIPAYNVADYLEKCVKSVLIQEFKDYEILIINDGSTDTTAIVADKLSAENTNKVRVLNQKNGGASKARNTGIESARGEYLLFLDGDDFWSDQHFLNQLDEITTECIDDVIVFGYSYFYDDRILDFPISMFEENILKATCFGIFNGPNWNKCVSKKLFRNGLKFPEGMVSEDSLYCSRILKMTKKFSILNSTQYMYRQNRKGSLTNVVKEKNVQDTLEGIRMGLSDLKNYSVEIQKALNIYFAISYISILPYVNQYIDNFKIKELLYQYKYLLKYAKYIENRVFKLTGLLANLLGIKFSIKLFPVLLKFYK</sequence>
<dbReference type="SUPFAM" id="SSF53448">
    <property type="entry name" value="Nucleotide-diphospho-sugar transferases"/>
    <property type="match status" value="1"/>
</dbReference>
<dbReference type="AlphaFoldDB" id="A0A139N1K3"/>
<dbReference type="CDD" id="cd00761">
    <property type="entry name" value="Glyco_tranf_GTA_type"/>
    <property type="match status" value="1"/>
</dbReference>
<dbReference type="EMBL" id="LQRD01000034">
    <property type="protein sequence ID" value="KXT69919.1"/>
    <property type="molecule type" value="Genomic_DNA"/>
</dbReference>
<proteinExistence type="predicted"/>